<dbReference type="AlphaFoldDB" id="A0A3B4A2V5"/>
<evidence type="ECO:0000256" key="6">
    <source>
        <dbReference type="ARBA" id="ARBA00023157"/>
    </source>
</evidence>
<keyword evidence="5 10" id="KW-0472">Membrane</keyword>
<feature type="region of interest" description="Disordered" evidence="9">
    <location>
        <begin position="142"/>
        <end position="174"/>
    </location>
</feature>
<evidence type="ECO:0000256" key="8">
    <source>
        <dbReference type="ARBA" id="ARBA00037847"/>
    </source>
</evidence>
<evidence type="ECO:0000313" key="12">
    <source>
        <dbReference type="Ensembl" id="ENSPMGP00000011368.1"/>
    </source>
</evidence>
<reference evidence="12" key="1">
    <citation type="submission" date="2025-08" db="UniProtKB">
        <authorList>
            <consortium name="Ensembl"/>
        </authorList>
    </citation>
    <scope>IDENTIFICATION</scope>
</reference>
<dbReference type="GO" id="GO:0062101">
    <property type="term" value="F:peptidyl-aspartic acid 3-dioxygenase activity"/>
    <property type="evidence" value="ECO:0007669"/>
    <property type="project" value="InterPro"/>
</dbReference>
<organism evidence="12 13">
    <name type="scientific">Periophthalmus magnuspinnatus</name>
    <dbReference type="NCBI Taxonomy" id="409849"/>
    <lineage>
        <taxon>Eukaryota</taxon>
        <taxon>Metazoa</taxon>
        <taxon>Chordata</taxon>
        <taxon>Craniata</taxon>
        <taxon>Vertebrata</taxon>
        <taxon>Euteleostomi</taxon>
        <taxon>Actinopterygii</taxon>
        <taxon>Neopterygii</taxon>
        <taxon>Teleostei</taxon>
        <taxon>Neoteleostei</taxon>
        <taxon>Acanthomorphata</taxon>
        <taxon>Gobiaria</taxon>
        <taxon>Gobiiformes</taxon>
        <taxon>Gobioidei</taxon>
        <taxon>Gobiidae</taxon>
        <taxon>Oxudercinae</taxon>
        <taxon>Periophthalmus</taxon>
    </lineage>
</organism>
<comment type="subcellular location">
    <subcellularLocation>
        <location evidence="8">Endomembrane system</location>
        <topology evidence="8">Single-pass membrane protein</topology>
    </subcellularLocation>
    <subcellularLocation>
        <location evidence="1">Membrane</location>
        <topology evidence="1">Single-pass type II membrane protein</topology>
    </subcellularLocation>
</comment>
<evidence type="ECO:0000256" key="4">
    <source>
        <dbReference type="ARBA" id="ARBA00022989"/>
    </source>
</evidence>
<feature type="transmembrane region" description="Helical" evidence="10">
    <location>
        <begin position="27"/>
        <end position="51"/>
    </location>
</feature>
<evidence type="ECO:0000256" key="5">
    <source>
        <dbReference type="ARBA" id="ARBA00023136"/>
    </source>
</evidence>
<dbReference type="InterPro" id="IPR007943">
    <property type="entry name" value="Asp-B-hydro/Triadin_dom"/>
</dbReference>
<evidence type="ECO:0000256" key="1">
    <source>
        <dbReference type="ARBA" id="ARBA00004606"/>
    </source>
</evidence>
<dbReference type="PANTHER" id="PTHR12366">
    <property type="entry name" value="ASPARTYL/ASPARAGINYL BETA-HYDROXYLASE"/>
    <property type="match status" value="1"/>
</dbReference>
<sequence length="174" mass="18807">FSKNGRSSESGDASPGAGQSSGPARSWFSLVVVLALIGLWSSMAVVYFDVVDYDSVLARAKEFRQNFTNVLQGKLSAYDSDGDGDFDLEDAKVLLGLNKDGSSEGNAESSLEEVISVLSDEGSDWLFGFFSFLIDVVTTADDKTQGKDQSLPDDKEPIRSEQGNDQSQENRAKD</sequence>
<keyword evidence="3 10" id="KW-0812">Transmembrane</keyword>
<keyword evidence="2" id="KW-0597">Phosphoprotein</keyword>
<reference evidence="12" key="2">
    <citation type="submission" date="2025-09" db="UniProtKB">
        <authorList>
            <consortium name="Ensembl"/>
        </authorList>
    </citation>
    <scope>IDENTIFICATION</scope>
</reference>
<evidence type="ECO:0000256" key="10">
    <source>
        <dbReference type="SAM" id="Phobius"/>
    </source>
</evidence>
<dbReference type="Ensembl" id="ENSPMGT00000012128.1">
    <property type="protein sequence ID" value="ENSPMGP00000011368.1"/>
    <property type="gene ID" value="ENSPMGG00000009401.1"/>
</dbReference>
<dbReference type="InterPro" id="IPR039038">
    <property type="entry name" value="ASPH"/>
</dbReference>
<keyword evidence="4 10" id="KW-1133">Transmembrane helix</keyword>
<feature type="domain" description="Aspartyl beta-hydroxylase/Triadin" evidence="11">
    <location>
        <begin position="25"/>
        <end position="96"/>
    </location>
</feature>
<keyword evidence="13" id="KW-1185">Reference proteome</keyword>
<feature type="compositionally biased region" description="Basic and acidic residues" evidence="9">
    <location>
        <begin position="142"/>
        <end position="159"/>
    </location>
</feature>
<keyword evidence="6" id="KW-1015">Disulfide bond</keyword>
<proteinExistence type="predicted"/>
<dbReference type="STRING" id="409849.ENSPMGP00000011368"/>
<name>A0A3B4A2V5_9GOBI</name>
<dbReference type="Proteomes" id="UP000261520">
    <property type="component" value="Unplaced"/>
</dbReference>
<protein>
    <recommendedName>
        <fullName evidence="11">Aspartyl beta-hydroxylase/Triadin domain-containing protein</fullName>
    </recommendedName>
</protein>
<evidence type="ECO:0000313" key="13">
    <source>
        <dbReference type="Proteomes" id="UP000261520"/>
    </source>
</evidence>
<accession>A0A3B4A2V5</accession>
<evidence type="ECO:0000256" key="2">
    <source>
        <dbReference type="ARBA" id="ARBA00022553"/>
    </source>
</evidence>
<dbReference type="PANTHER" id="PTHR12366:SF29">
    <property type="entry name" value="ASPARTYL BETA-HYDROXYLASE, ISOFORM L"/>
    <property type="match status" value="1"/>
</dbReference>
<keyword evidence="7" id="KW-0325">Glycoprotein</keyword>
<evidence type="ECO:0000256" key="3">
    <source>
        <dbReference type="ARBA" id="ARBA00022692"/>
    </source>
</evidence>
<feature type="region of interest" description="Disordered" evidence="9">
    <location>
        <begin position="1"/>
        <end position="22"/>
    </location>
</feature>
<dbReference type="GO" id="GO:0005783">
    <property type="term" value="C:endoplasmic reticulum"/>
    <property type="evidence" value="ECO:0007669"/>
    <property type="project" value="TreeGrafter"/>
</dbReference>
<evidence type="ECO:0000256" key="9">
    <source>
        <dbReference type="SAM" id="MobiDB-lite"/>
    </source>
</evidence>
<dbReference type="GO" id="GO:0016020">
    <property type="term" value="C:membrane"/>
    <property type="evidence" value="ECO:0007669"/>
    <property type="project" value="UniProtKB-SubCell"/>
</dbReference>
<dbReference type="Pfam" id="PF05279">
    <property type="entry name" value="Asp-B-Hydro_N"/>
    <property type="match status" value="1"/>
</dbReference>
<evidence type="ECO:0000259" key="11">
    <source>
        <dbReference type="Pfam" id="PF05279"/>
    </source>
</evidence>
<evidence type="ECO:0000256" key="7">
    <source>
        <dbReference type="ARBA" id="ARBA00023180"/>
    </source>
</evidence>